<dbReference type="GO" id="GO:0003700">
    <property type="term" value="F:DNA-binding transcription factor activity"/>
    <property type="evidence" value="ECO:0007669"/>
    <property type="project" value="TreeGrafter"/>
</dbReference>
<evidence type="ECO:0000313" key="5">
    <source>
        <dbReference type="Proteomes" id="UP001359886"/>
    </source>
</evidence>
<reference evidence="4 5" key="1">
    <citation type="submission" date="2024-02" db="EMBL/GenBank/DDBJ databases">
        <title>A novel Wenzhouxiangellaceae bacterium, isolated from coastal sediments.</title>
        <authorList>
            <person name="Du Z.-J."/>
            <person name="Ye Y.-Q."/>
            <person name="Zhang X.-Y."/>
        </authorList>
    </citation>
    <scope>NUCLEOTIDE SEQUENCE [LARGE SCALE GENOMIC DNA]</scope>
    <source>
        <strain evidence="4 5">CH-27</strain>
    </source>
</reference>
<organism evidence="4 5">
    <name type="scientific">Elongatibacter sediminis</name>
    <dbReference type="NCBI Taxonomy" id="3119006"/>
    <lineage>
        <taxon>Bacteria</taxon>
        <taxon>Pseudomonadati</taxon>
        <taxon>Pseudomonadota</taxon>
        <taxon>Gammaproteobacteria</taxon>
        <taxon>Chromatiales</taxon>
        <taxon>Wenzhouxiangellaceae</taxon>
        <taxon>Elongatibacter</taxon>
    </lineage>
</organism>
<name>A0AAW9RBV6_9GAMM</name>
<sequence>MTRRNTRELILQTSLNLFNTLGEPAVTTNHIADEADISPGNLYYHFNSKQDIIVELFKRFVAQFDPIIDVPADSALEANDLWFQLHLSFEIKGQYRFLYRNLADITGRVPDLERAFRALFHRERQAAGEILAGLERRGALKIEPTERELLLGNLMLVLTYWIPYADQFVTHGMDDGSVQTRAIAGVLQLVIPYLRDPEREEFSALTRAYLEHAD</sequence>
<feature type="domain" description="HTH tetR-type" evidence="3">
    <location>
        <begin position="4"/>
        <end position="64"/>
    </location>
</feature>
<keyword evidence="1 2" id="KW-0238">DNA-binding</keyword>
<gene>
    <name evidence="4" type="ORF">V3330_04155</name>
</gene>
<evidence type="ECO:0000259" key="3">
    <source>
        <dbReference type="PROSITE" id="PS50977"/>
    </source>
</evidence>
<dbReference type="PANTHER" id="PTHR30055:SF223">
    <property type="entry name" value="HTH-TYPE TRANSCRIPTIONAL REGULATOR UIDR"/>
    <property type="match status" value="1"/>
</dbReference>
<dbReference type="InterPro" id="IPR025722">
    <property type="entry name" value="TetR"/>
</dbReference>
<dbReference type="SUPFAM" id="SSF46689">
    <property type="entry name" value="Homeodomain-like"/>
    <property type="match status" value="1"/>
</dbReference>
<dbReference type="InterPro" id="IPR001647">
    <property type="entry name" value="HTH_TetR"/>
</dbReference>
<dbReference type="InterPro" id="IPR050109">
    <property type="entry name" value="HTH-type_TetR-like_transc_reg"/>
</dbReference>
<proteinExistence type="predicted"/>
<dbReference type="PANTHER" id="PTHR30055">
    <property type="entry name" value="HTH-TYPE TRANSCRIPTIONAL REGULATOR RUTR"/>
    <property type="match status" value="1"/>
</dbReference>
<dbReference type="Pfam" id="PF00440">
    <property type="entry name" value="TetR_N"/>
    <property type="match status" value="1"/>
</dbReference>
<evidence type="ECO:0000256" key="2">
    <source>
        <dbReference type="PROSITE-ProRule" id="PRU00335"/>
    </source>
</evidence>
<dbReference type="GO" id="GO:0000976">
    <property type="term" value="F:transcription cis-regulatory region binding"/>
    <property type="evidence" value="ECO:0007669"/>
    <property type="project" value="TreeGrafter"/>
</dbReference>
<evidence type="ECO:0000313" key="4">
    <source>
        <dbReference type="EMBL" id="MEJ8566814.1"/>
    </source>
</evidence>
<accession>A0AAW9RBV6</accession>
<evidence type="ECO:0000256" key="1">
    <source>
        <dbReference type="ARBA" id="ARBA00023125"/>
    </source>
</evidence>
<dbReference type="InterPro" id="IPR009057">
    <property type="entry name" value="Homeodomain-like_sf"/>
</dbReference>
<feature type="DNA-binding region" description="H-T-H motif" evidence="2">
    <location>
        <begin position="27"/>
        <end position="46"/>
    </location>
</feature>
<comment type="caution">
    <text evidence="4">The sequence shown here is derived from an EMBL/GenBank/DDBJ whole genome shotgun (WGS) entry which is preliminary data.</text>
</comment>
<dbReference type="Pfam" id="PF13972">
    <property type="entry name" value="TetR"/>
    <property type="match status" value="1"/>
</dbReference>
<dbReference type="AlphaFoldDB" id="A0AAW9RBV6"/>
<dbReference type="Proteomes" id="UP001359886">
    <property type="component" value="Unassembled WGS sequence"/>
</dbReference>
<keyword evidence="5" id="KW-1185">Reference proteome</keyword>
<protein>
    <submittedName>
        <fullName evidence="4">TetR/AcrR family transcriptional regulator</fullName>
    </submittedName>
</protein>
<dbReference type="PROSITE" id="PS50977">
    <property type="entry name" value="HTH_TETR_2"/>
    <property type="match status" value="1"/>
</dbReference>
<dbReference type="PRINTS" id="PR00455">
    <property type="entry name" value="HTHTETR"/>
</dbReference>
<dbReference type="EMBL" id="JAZHOG010000002">
    <property type="protein sequence ID" value="MEJ8566814.1"/>
    <property type="molecule type" value="Genomic_DNA"/>
</dbReference>
<dbReference type="RefSeq" id="WP_354694134.1">
    <property type="nucleotide sequence ID" value="NZ_JAZHOG010000002.1"/>
</dbReference>
<dbReference type="Gene3D" id="1.10.357.10">
    <property type="entry name" value="Tetracycline Repressor, domain 2"/>
    <property type="match status" value="1"/>
</dbReference>